<gene>
    <name evidence="7" type="ORF">BSTOLATCC_MIC20508</name>
</gene>
<dbReference type="PROSITE" id="PS00292">
    <property type="entry name" value="CYCLINS"/>
    <property type="match status" value="1"/>
</dbReference>
<evidence type="ECO:0000256" key="2">
    <source>
        <dbReference type="ARBA" id="ARBA00023127"/>
    </source>
</evidence>
<comment type="similarity">
    <text evidence="4">Belongs to the cyclin family.</text>
</comment>
<dbReference type="Gene3D" id="1.10.472.10">
    <property type="entry name" value="Cyclin-like"/>
    <property type="match status" value="2"/>
</dbReference>
<dbReference type="GO" id="GO:0044772">
    <property type="term" value="P:mitotic cell cycle phase transition"/>
    <property type="evidence" value="ECO:0007669"/>
    <property type="project" value="InterPro"/>
</dbReference>
<dbReference type="CDD" id="cd20537">
    <property type="entry name" value="CYCLIN_CCNO-like_rpt2"/>
    <property type="match status" value="1"/>
</dbReference>
<dbReference type="GO" id="GO:0016538">
    <property type="term" value="F:cyclin-dependent protein serine/threonine kinase regulator activity"/>
    <property type="evidence" value="ECO:0007669"/>
    <property type="project" value="InterPro"/>
</dbReference>
<dbReference type="PIRSF" id="PIRSF001771">
    <property type="entry name" value="Cyclin_A_B_D_E"/>
    <property type="match status" value="1"/>
</dbReference>
<evidence type="ECO:0000259" key="6">
    <source>
        <dbReference type="SMART" id="SM01332"/>
    </source>
</evidence>
<dbReference type="Pfam" id="PF02984">
    <property type="entry name" value="Cyclin_C"/>
    <property type="match status" value="1"/>
</dbReference>
<dbReference type="CDD" id="cd20507">
    <property type="entry name" value="CYCLIN_CCNB1-like_rpt1"/>
    <property type="match status" value="1"/>
</dbReference>
<dbReference type="InterPro" id="IPR046965">
    <property type="entry name" value="Cyclin_A/B-like"/>
</dbReference>
<proteinExistence type="inferred from homology"/>
<dbReference type="InterPro" id="IPR006671">
    <property type="entry name" value="Cyclin_N"/>
</dbReference>
<keyword evidence="8" id="KW-1185">Reference proteome</keyword>
<dbReference type="Pfam" id="PF00134">
    <property type="entry name" value="Cyclin_N"/>
    <property type="match status" value="1"/>
</dbReference>
<accession>A0AAU9IXX3</accession>
<evidence type="ECO:0000256" key="3">
    <source>
        <dbReference type="ARBA" id="ARBA00023306"/>
    </source>
</evidence>
<dbReference type="InterPro" id="IPR013763">
    <property type="entry name" value="Cyclin-like_dom"/>
</dbReference>
<dbReference type="GO" id="GO:0051301">
    <property type="term" value="P:cell division"/>
    <property type="evidence" value="ECO:0007669"/>
    <property type="project" value="UniProtKB-KW"/>
</dbReference>
<feature type="domain" description="Cyclin-like" evidence="5">
    <location>
        <begin position="194"/>
        <end position="276"/>
    </location>
</feature>
<evidence type="ECO:0008006" key="9">
    <source>
        <dbReference type="Google" id="ProtNLM"/>
    </source>
</evidence>
<evidence type="ECO:0000313" key="7">
    <source>
        <dbReference type="EMBL" id="CAG9318024.1"/>
    </source>
</evidence>
<protein>
    <recommendedName>
        <fullName evidence="9">Cyclin N-terminal domain-containing protein</fullName>
    </recommendedName>
</protein>
<dbReference type="PANTHER" id="PTHR10177">
    <property type="entry name" value="CYCLINS"/>
    <property type="match status" value="1"/>
</dbReference>
<dbReference type="FunFam" id="1.10.472.10:FF:000001">
    <property type="entry name" value="G2/mitotic-specific cyclin"/>
    <property type="match status" value="1"/>
</dbReference>
<dbReference type="InterPro" id="IPR004367">
    <property type="entry name" value="Cyclin_C-dom"/>
</dbReference>
<evidence type="ECO:0000259" key="5">
    <source>
        <dbReference type="SMART" id="SM00385"/>
    </source>
</evidence>
<keyword evidence="2 4" id="KW-0195">Cyclin</keyword>
<feature type="domain" description="Cyclin C-terminal" evidence="6">
    <location>
        <begin position="190"/>
        <end position="307"/>
    </location>
</feature>
<dbReference type="InterPro" id="IPR048258">
    <property type="entry name" value="Cyclins_cyclin-box"/>
</dbReference>
<dbReference type="InterPro" id="IPR039361">
    <property type="entry name" value="Cyclin"/>
</dbReference>
<dbReference type="SMART" id="SM00385">
    <property type="entry name" value="CYCLIN"/>
    <property type="match status" value="2"/>
</dbReference>
<dbReference type="SUPFAM" id="SSF47954">
    <property type="entry name" value="Cyclin-like"/>
    <property type="match status" value="2"/>
</dbReference>
<organism evidence="7 8">
    <name type="scientific">Blepharisma stoltei</name>
    <dbReference type="NCBI Taxonomy" id="1481888"/>
    <lineage>
        <taxon>Eukaryota</taxon>
        <taxon>Sar</taxon>
        <taxon>Alveolata</taxon>
        <taxon>Ciliophora</taxon>
        <taxon>Postciliodesmatophora</taxon>
        <taxon>Heterotrichea</taxon>
        <taxon>Heterotrichida</taxon>
        <taxon>Blepharismidae</taxon>
        <taxon>Blepharisma</taxon>
    </lineage>
</organism>
<evidence type="ECO:0000313" key="8">
    <source>
        <dbReference type="Proteomes" id="UP001162131"/>
    </source>
</evidence>
<dbReference type="EMBL" id="CAJZBQ010000020">
    <property type="protein sequence ID" value="CAG9318024.1"/>
    <property type="molecule type" value="Genomic_DNA"/>
</dbReference>
<name>A0AAU9IXX3_9CILI</name>
<sequence>MNTHSLDLYSNKENQISKKTPRVAENRFRSFGHDITNITLRPLDIDSQDSFDPQRLGYYAHDIFNYLQSIEKLYIPREGYMRRQHEINEGMRAILIDWVIEVHLKFKLLPETLYLAVNLIDRYLEIVNVSTSILQLIGVSALLIACKYEEIYFPDIKDLAKITDDTYTKAEILEMEAKILSTLQYNITTPSSFRFLERYSRLCEFEEKDFHFAQYLIEMTLMEYKMIKFSPSIIAISAVYLTNKLNDVKDLLPSALIEQTKYSKQDLKACTKELQLCLQNIKHAQQHALVKKFSLPRFSEVAKSVNLGTYL</sequence>
<keyword evidence="1" id="KW-0132">Cell division</keyword>
<evidence type="ECO:0000256" key="4">
    <source>
        <dbReference type="RuleBase" id="RU000383"/>
    </source>
</evidence>
<keyword evidence="3" id="KW-0131">Cell cycle</keyword>
<dbReference type="Proteomes" id="UP001162131">
    <property type="component" value="Unassembled WGS sequence"/>
</dbReference>
<feature type="domain" description="Cyclin-like" evidence="5">
    <location>
        <begin position="97"/>
        <end position="181"/>
    </location>
</feature>
<evidence type="ECO:0000256" key="1">
    <source>
        <dbReference type="ARBA" id="ARBA00022618"/>
    </source>
</evidence>
<dbReference type="AlphaFoldDB" id="A0AAU9IXX3"/>
<comment type="caution">
    <text evidence="7">The sequence shown here is derived from an EMBL/GenBank/DDBJ whole genome shotgun (WGS) entry which is preliminary data.</text>
</comment>
<reference evidence="7" key="1">
    <citation type="submission" date="2021-09" db="EMBL/GenBank/DDBJ databases">
        <authorList>
            <consortium name="AG Swart"/>
            <person name="Singh M."/>
            <person name="Singh A."/>
            <person name="Seah K."/>
            <person name="Emmerich C."/>
        </authorList>
    </citation>
    <scope>NUCLEOTIDE SEQUENCE</scope>
    <source>
        <strain evidence="7">ATCC30299</strain>
    </source>
</reference>
<dbReference type="SMART" id="SM01332">
    <property type="entry name" value="Cyclin_C"/>
    <property type="match status" value="1"/>
</dbReference>
<dbReference type="InterPro" id="IPR036915">
    <property type="entry name" value="Cyclin-like_sf"/>
</dbReference>